<dbReference type="EMBL" id="AVOT02008318">
    <property type="protein sequence ID" value="MBW0485764.1"/>
    <property type="molecule type" value="Genomic_DNA"/>
</dbReference>
<dbReference type="AlphaFoldDB" id="A0A9Q3CKM4"/>
<evidence type="ECO:0000313" key="3">
    <source>
        <dbReference type="Proteomes" id="UP000765509"/>
    </source>
</evidence>
<reference evidence="2" key="1">
    <citation type="submission" date="2021-03" db="EMBL/GenBank/DDBJ databases">
        <title>Draft genome sequence of rust myrtle Austropuccinia psidii MF-1, a brazilian biotype.</title>
        <authorList>
            <person name="Quecine M.C."/>
            <person name="Pachon D.M.R."/>
            <person name="Bonatelli M.L."/>
            <person name="Correr F.H."/>
            <person name="Franceschini L.M."/>
            <person name="Leite T.F."/>
            <person name="Margarido G.R.A."/>
            <person name="Almeida C.A."/>
            <person name="Ferrarezi J.A."/>
            <person name="Labate C.A."/>
        </authorList>
    </citation>
    <scope>NUCLEOTIDE SEQUENCE</scope>
    <source>
        <strain evidence="2">MF-1</strain>
    </source>
</reference>
<organism evidence="2 3">
    <name type="scientific">Austropuccinia psidii MF-1</name>
    <dbReference type="NCBI Taxonomy" id="1389203"/>
    <lineage>
        <taxon>Eukaryota</taxon>
        <taxon>Fungi</taxon>
        <taxon>Dikarya</taxon>
        <taxon>Basidiomycota</taxon>
        <taxon>Pucciniomycotina</taxon>
        <taxon>Pucciniomycetes</taxon>
        <taxon>Pucciniales</taxon>
        <taxon>Sphaerophragmiaceae</taxon>
        <taxon>Austropuccinia</taxon>
    </lineage>
</organism>
<accession>A0A9Q3CKM4</accession>
<feature type="region of interest" description="Disordered" evidence="1">
    <location>
        <begin position="69"/>
        <end position="116"/>
    </location>
</feature>
<protein>
    <submittedName>
        <fullName evidence="2">Uncharacterized protein</fullName>
    </submittedName>
</protein>
<sequence>MLRWQIAIQDYRGYVTSIYKDSESHTYSYCQSRCPLDNVKSNPAFDPEVAANISIHFIEVYRKKNFRFSEWAPGSGTSDTNQSGPEETETPISGISSSELQNGFFNSVTKSHSKHK</sequence>
<comment type="caution">
    <text evidence="2">The sequence shown here is derived from an EMBL/GenBank/DDBJ whole genome shotgun (WGS) entry which is preliminary data.</text>
</comment>
<evidence type="ECO:0000313" key="2">
    <source>
        <dbReference type="EMBL" id="MBW0485764.1"/>
    </source>
</evidence>
<name>A0A9Q3CKM4_9BASI</name>
<dbReference type="Proteomes" id="UP000765509">
    <property type="component" value="Unassembled WGS sequence"/>
</dbReference>
<evidence type="ECO:0000256" key="1">
    <source>
        <dbReference type="SAM" id="MobiDB-lite"/>
    </source>
</evidence>
<dbReference type="OrthoDB" id="420169at2759"/>
<keyword evidence="3" id="KW-1185">Reference proteome</keyword>
<gene>
    <name evidence="2" type="ORF">O181_025479</name>
</gene>
<feature type="compositionally biased region" description="Polar residues" evidence="1">
    <location>
        <begin position="75"/>
        <end position="110"/>
    </location>
</feature>
<proteinExistence type="predicted"/>